<feature type="transmembrane region" description="Helical" evidence="1">
    <location>
        <begin position="218"/>
        <end position="236"/>
    </location>
</feature>
<evidence type="ECO:0000313" key="4">
    <source>
        <dbReference type="Proteomes" id="UP000262029"/>
    </source>
</evidence>
<keyword evidence="5" id="KW-1185">Reference proteome</keyword>
<dbReference type="Proteomes" id="UP000290580">
    <property type="component" value="Unassembled WGS sequence"/>
</dbReference>
<sequence>MNNERFDSIQDDYLNAKKVFDDNLEKLLSEQPTFLSTTINEVVSSASSFYTKFEAFLTNISSEHQDLSKTQINDVLTSIENILEASIKYWDTIGRLSEKVLGNKIKPQKNFLKTAQSILRTYNKNKALSIKNEFVKNNIPIEGFESKEKYKLNSTKIEWTSLIIGIIFLIISAIIIFLDSINTGMQYWLIRIFTSLGVALLITGIFKKSIQAKINIPGVVITATGGFAVFFILYFFNPAKEPEYKKSETPNNTIQNSNNSILQTGNNNTIIVNTNQKSEFIKPFLIEKELNLPLLIFFAEMNTGSGNDLQKLSYNPKYLSLDFINSINFYQEIPNKDTIKQLIELKNILKNINTKIENLNNAQKAMLTGDLTSLQSAIIDFLLVVTDSSQRAIYLYNEISKSF</sequence>
<reference evidence="2 4" key="2">
    <citation type="submission" date="2018-08" db="EMBL/GenBank/DDBJ databases">
        <title>Complete genome of the Arcobacter skirrowii type strain LMG 6621.</title>
        <authorList>
            <person name="Miller W.G."/>
            <person name="Yee E."/>
            <person name="Bono J.L."/>
        </authorList>
    </citation>
    <scope>NUCLEOTIDE SEQUENCE [LARGE SCALE GENOMIC DNA]</scope>
    <source>
        <strain evidence="2 4">CCUG 10374</strain>
    </source>
</reference>
<organism evidence="2 4">
    <name type="scientific">Aliarcobacter skirrowii CCUG 10374</name>
    <dbReference type="NCBI Taxonomy" id="1032239"/>
    <lineage>
        <taxon>Bacteria</taxon>
        <taxon>Pseudomonadati</taxon>
        <taxon>Campylobacterota</taxon>
        <taxon>Epsilonproteobacteria</taxon>
        <taxon>Campylobacterales</taxon>
        <taxon>Arcobacteraceae</taxon>
        <taxon>Aliarcobacter</taxon>
    </lineage>
</organism>
<evidence type="ECO:0000256" key="1">
    <source>
        <dbReference type="SAM" id="Phobius"/>
    </source>
</evidence>
<evidence type="ECO:0000313" key="3">
    <source>
        <dbReference type="EMBL" id="RXI24707.1"/>
    </source>
</evidence>
<feature type="transmembrane region" description="Helical" evidence="1">
    <location>
        <begin position="159"/>
        <end position="181"/>
    </location>
</feature>
<dbReference type="GeneID" id="61750540"/>
<evidence type="ECO:0000313" key="2">
    <source>
        <dbReference type="EMBL" id="AXX84609.1"/>
    </source>
</evidence>
<accession>A0AAD0SL56</accession>
<name>A0AAD0SL56_9BACT</name>
<dbReference type="Proteomes" id="UP000262029">
    <property type="component" value="Chromosome"/>
</dbReference>
<reference evidence="3 5" key="1">
    <citation type="submission" date="2017-09" db="EMBL/GenBank/DDBJ databases">
        <title>Genomics of the genus Arcobacter.</title>
        <authorList>
            <person name="Perez-Cataluna A."/>
            <person name="Figueras M.J."/>
            <person name="Salas-Masso N."/>
        </authorList>
    </citation>
    <scope>NUCLEOTIDE SEQUENCE [LARGE SCALE GENOMIC DNA]</scope>
    <source>
        <strain evidence="3 5">LMG 6621</strain>
    </source>
</reference>
<dbReference type="RefSeq" id="WP_115588521.1">
    <property type="nucleotide sequence ID" value="NZ_CP032099.1"/>
</dbReference>
<feature type="transmembrane region" description="Helical" evidence="1">
    <location>
        <begin position="187"/>
        <end position="206"/>
    </location>
</feature>
<dbReference type="EMBL" id="NXIC01000009">
    <property type="protein sequence ID" value="RXI24707.1"/>
    <property type="molecule type" value="Genomic_DNA"/>
</dbReference>
<dbReference type="AlphaFoldDB" id="A0AAD0SL56"/>
<keyword evidence="1" id="KW-0472">Membrane</keyword>
<dbReference type="EMBL" id="CP032099">
    <property type="protein sequence ID" value="AXX84609.1"/>
    <property type="molecule type" value="Genomic_DNA"/>
</dbReference>
<protein>
    <submittedName>
        <fullName evidence="2">Membrane protein</fullName>
    </submittedName>
</protein>
<proteinExistence type="predicted"/>
<evidence type="ECO:0000313" key="5">
    <source>
        <dbReference type="Proteomes" id="UP000290580"/>
    </source>
</evidence>
<keyword evidence="1" id="KW-0812">Transmembrane</keyword>
<keyword evidence="1" id="KW-1133">Transmembrane helix</keyword>
<gene>
    <name evidence="2" type="ORF">ASKIR_0787</name>
    <name evidence="3" type="ORF">CP959_09730</name>
</gene>